<dbReference type="AlphaFoldDB" id="Q32X90"/>
<name>Q32X90_XANCG</name>
<dbReference type="RefSeq" id="WP_012477463.1">
    <property type="nucleotide sequence ID" value="NC_010876.1"/>
</dbReference>
<accession>Q32X90</accession>
<evidence type="ECO:0000313" key="1">
    <source>
        <dbReference type="EMBL" id="AAX12231.1"/>
    </source>
</evidence>
<keyword evidence="1" id="KW-0614">Plasmid</keyword>
<sequence length="127" mass="14423">MDTFIILLSITALAPIFVSVRLLIVTRKRFGDEYFAAAAVAAVEAVMIFSWAAMFFGFLSGAYLSPITWAAVLAYGWAVKWTLAAAGPYITGSPYFYRVNKRIYRGQNPQLRHQRDFFNNDYQEFEA</sequence>
<proteinExistence type="predicted"/>
<geneLocation type="plasmid" evidence="1">
    <name>pXAG81</name>
</geneLocation>
<organism evidence="1">
    <name type="scientific">Xanthomonas campestris pv. glycines</name>
    <dbReference type="NCBI Taxonomy" id="473421"/>
    <lineage>
        <taxon>Bacteria</taxon>
        <taxon>Pseudomonadati</taxon>
        <taxon>Pseudomonadota</taxon>
        <taxon>Gammaproteobacteria</taxon>
        <taxon>Lysobacterales</taxon>
        <taxon>Lysobacteraceae</taxon>
        <taxon>Xanthomonas</taxon>
    </lineage>
</organism>
<reference evidence="1" key="2">
    <citation type="journal article" date="2006" name="Plasmid">
        <title>Comparative analysis of three indigenous plasmids from Xanthomonas axonopodis pv. glycines.</title>
        <authorList>
            <person name="Kim J.G."/>
            <person name="Choi S."/>
            <person name="Oh J."/>
            <person name="Moon J.S."/>
            <person name="Hwang I."/>
        </authorList>
    </citation>
    <scope>NUCLEOTIDE SEQUENCE</scope>
    <source>
        <strain evidence="1">8ra</strain>
        <plasmid evidence="1">pXAG81</plasmid>
    </source>
</reference>
<reference evidence="1" key="1">
    <citation type="submission" date="2004-10" db="EMBL/GenBank/DDBJ databases">
        <authorList>
            <person name="Kim J.-G."/>
            <person name="Choi S."/>
            <person name="Hwang I."/>
        </authorList>
    </citation>
    <scope>NUCLEOTIDE SEQUENCE</scope>
    <source>
        <strain evidence="1">8ra</strain>
        <plasmid evidence="1">pXAG81</plasmid>
    </source>
</reference>
<dbReference type="EMBL" id="AY780632">
    <property type="protein sequence ID" value="AAX12231.1"/>
    <property type="molecule type" value="Genomic_DNA"/>
</dbReference>
<protein>
    <submittedName>
        <fullName evidence="1">Uncharacterized protein</fullName>
    </submittedName>
</protein>
<accession>A0A1T1RRJ8</accession>